<organism evidence="1 2">
    <name type="scientific">Aspergillus welwitschiae</name>
    <dbReference type="NCBI Taxonomy" id="1341132"/>
    <lineage>
        <taxon>Eukaryota</taxon>
        <taxon>Fungi</taxon>
        <taxon>Dikarya</taxon>
        <taxon>Ascomycota</taxon>
        <taxon>Pezizomycotina</taxon>
        <taxon>Eurotiomycetes</taxon>
        <taxon>Eurotiomycetidae</taxon>
        <taxon>Eurotiales</taxon>
        <taxon>Aspergillaceae</taxon>
        <taxon>Aspergillus</taxon>
        <taxon>Aspergillus subgen. Circumdati</taxon>
    </lineage>
</organism>
<accession>A0A3F3QL38</accession>
<dbReference type="AlphaFoldDB" id="A0A3F3QL38"/>
<gene>
    <name evidence="1" type="ORF">BDQ94DRAFT_133061</name>
</gene>
<evidence type="ECO:0000313" key="2">
    <source>
        <dbReference type="Proteomes" id="UP000253729"/>
    </source>
</evidence>
<evidence type="ECO:0000313" key="1">
    <source>
        <dbReference type="EMBL" id="RDH39436.1"/>
    </source>
</evidence>
<dbReference type="GeneID" id="38132555"/>
<reference evidence="1 2" key="1">
    <citation type="submission" date="2018-07" db="EMBL/GenBank/DDBJ databases">
        <title>The genomes of Aspergillus section Nigri reveals drivers in fungal speciation.</title>
        <authorList>
            <consortium name="DOE Joint Genome Institute"/>
            <person name="Vesth T.C."/>
            <person name="Nybo J."/>
            <person name="Theobald S."/>
            <person name="Brandl J."/>
            <person name="Frisvad J.C."/>
            <person name="Nielsen K.F."/>
            <person name="Lyhne E.K."/>
            <person name="Kogle M.E."/>
            <person name="Kuo A."/>
            <person name="Riley R."/>
            <person name="Clum A."/>
            <person name="Nolan M."/>
            <person name="Lipzen A."/>
            <person name="Salamov A."/>
            <person name="Henrissat B."/>
            <person name="Wiebenga A."/>
            <person name="De vries R.P."/>
            <person name="Grigoriev I.V."/>
            <person name="Mortensen U.H."/>
            <person name="Andersen M.R."/>
            <person name="Baker S.E."/>
        </authorList>
    </citation>
    <scope>NUCLEOTIDE SEQUENCE [LARGE SCALE GENOMIC DNA]</scope>
    <source>
        <strain evidence="1 2">CBS 139.54b</strain>
    </source>
</reference>
<proteinExistence type="predicted"/>
<dbReference type="RefSeq" id="XP_026632458.1">
    <property type="nucleotide sequence ID" value="XM_026764199.1"/>
</dbReference>
<dbReference type="EMBL" id="KZ852032">
    <property type="protein sequence ID" value="RDH39436.1"/>
    <property type="molecule type" value="Genomic_DNA"/>
</dbReference>
<protein>
    <submittedName>
        <fullName evidence="1">Uncharacterized protein</fullName>
    </submittedName>
</protein>
<sequence length="51" mass="5732">MPGPCLWVSTYLRAPSTLIIIPVQSGDALIINYCHFTERDTLQVSTQRLVL</sequence>
<dbReference type="Proteomes" id="UP000253729">
    <property type="component" value="Unassembled WGS sequence"/>
</dbReference>
<keyword evidence="2" id="KW-1185">Reference proteome</keyword>
<name>A0A3F3QL38_9EURO</name>